<keyword evidence="1" id="KW-0472">Membrane</keyword>
<keyword evidence="3" id="KW-1185">Reference proteome</keyword>
<name>A0A417YZY1_9BACI</name>
<dbReference type="AlphaFoldDB" id="A0A417YZY1"/>
<evidence type="ECO:0000313" key="2">
    <source>
        <dbReference type="EMBL" id="RHW43460.1"/>
    </source>
</evidence>
<keyword evidence="1" id="KW-1133">Transmembrane helix</keyword>
<dbReference type="EMBL" id="QWEG01000001">
    <property type="protein sequence ID" value="RHW43460.1"/>
    <property type="molecule type" value="Genomic_DNA"/>
</dbReference>
<feature type="transmembrane region" description="Helical" evidence="1">
    <location>
        <begin position="12"/>
        <end position="31"/>
    </location>
</feature>
<comment type="caution">
    <text evidence="2">The sequence shown here is derived from an EMBL/GenBank/DDBJ whole genome shotgun (WGS) entry which is preliminary data.</text>
</comment>
<feature type="transmembrane region" description="Helical" evidence="1">
    <location>
        <begin position="37"/>
        <end position="58"/>
    </location>
</feature>
<evidence type="ECO:0000313" key="3">
    <source>
        <dbReference type="Proteomes" id="UP000284416"/>
    </source>
</evidence>
<proteinExistence type="predicted"/>
<sequence length="194" mass="22233">MRIKIEELFKWLILFITGIYSFIIIFLLFKVLVDKDYLIGLIGASGSIIGGALTLIGVKWTLNEQKRALAQEKYEKANFVFTELLPALTGVYNSVKSLNPFNWNEGINLVEKNAKKLEELATELSIEAKHIGINFYREVKSVEYYAAVIWEEARKNDAGKTDDEKMKNLMIYYNGLAKADNNLLQLVYDSKHQK</sequence>
<dbReference type="RefSeq" id="WP_118919068.1">
    <property type="nucleotide sequence ID" value="NZ_QWEG01000001.1"/>
</dbReference>
<accession>A0A417YZY1</accession>
<evidence type="ECO:0000256" key="1">
    <source>
        <dbReference type="SAM" id="Phobius"/>
    </source>
</evidence>
<reference evidence="2 3" key="1">
    <citation type="journal article" date="2017" name="Int. J. Syst. Evol. Microbiol.">
        <title>Bacillus notoginsengisoli sp. nov., a novel bacterium isolated from the rhizosphere of Panax notoginseng.</title>
        <authorList>
            <person name="Zhang M.Y."/>
            <person name="Cheng J."/>
            <person name="Cai Y."/>
            <person name="Zhang T.Y."/>
            <person name="Wu Y.Y."/>
            <person name="Manikprabhu D."/>
            <person name="Li W.J."/>
            <person name="Zhang Y.X."/>
        </authorList>
    </citation>
    <scope>NUCLEOTIDE SEQUENCE [LARGE SCALE GENOMIC DNA]</scope>
    <source>
        <strain evidence="2 3">JCM 30743</strain>
    </source>
</reference>
<gene>
    <name evidence="2" type="ORF">D1B31_02020</name>
</gene>
<protein>
    <submittedName>
        <fullName evidence="2">Uncharacterized protein</fullName>
    </submittedName>
</protein>
<dbReference type="Proteomes" id="UP000284416">
    <property type="component" value="Unassembled WGS sequence"/>
</dbReference>
<organism evidence="2 3">
    <name type="scientific">Neobacillus notoginsengisoli</name>
    <dbReference type="NCBI Taxonomy" id="1578198"/>
    <lineage>
        <taxon>Bacteria</taxon>
        <taxon>Bacillati</taxon>
        <taxon>Bacillota</taxon>
        <taxon>Bacilli</taxon>
        <taxon>Bacillales</taxon>
        <taxon>Bacillaceae</taxon>
        <taxon>Neobacillus</taxon>
    </lineage>
</organism>
<keyword evidence="1" id="KW-0812">Transmembrane</keyword>